<reference evidence="1 2" key="1">
    <citation type="submission" date="2019-02" db="EMBL/GenBank/DDBJ databases">
        <authorList>
            <person name="Manzano-Marin A."/>
            <person name="Manzano-Marin A."/>
        </authorList>
    </citation>
    <scope>NUCLEOTIDE SEQUENCE [LARGE SCALE GENOMIC DNA]</scope>
    <source>
        <strain evidence="1 2">ErCisplendens/pseudotsugae</strain>
    </source>
</reference>
<dbReference type="AlphaFoldDB" id="A0A451D4R1"/>
<evidence type="ECO:0000313" key="1">
    <source>
        <dbReference type="EMBL" id="VFP80710.1"/>
    </source>
</evidence>
<evidence type="ECO:0000313" key="2">
    <source>
        <dbReference type="Proteomes" id="UP000294338"/>
    </source>
</evidence>
<dbReference type="GO" id="GO:0032298">
    <property type="term" value="P:positive regulation of DNA-templated DNA replication initiation"/>
    <property type="evidence" value="ECO:0007669"/>
    <property type="project" value="TreeGrafter"/>
</dbReference>
<gene>
    <name evidence="1" type="primary">holC</name>
    <name evidence="1" type="ORF">ERCISPPS3390_596</name>
</gene>
<dbReference type="PANTHER" id="PTHR38767">
    <property type="entry name" value="DNA POLYMERASE III SUBUNIT CHI"/>
    <property type="match status" value="1"/>
</dbReference>
<dbReference type="SUPFAM" id="SSF102400">
    <property type="entry name" value="DNA polymerase III chi subunit"/>
    <property type="match status" value="1"/>
</dbReference>
<dbReference type="PANTHER" id="PTHR38767:SF1">
    <property type="entry name" value="DNA POLYMERASE III SUBUNIT CHI"/>
    <property type="match status" value="1"/>
</dbReference>
<dbReference type="InterPro" id="IPR036768">
    <property type="entry name" value="PolIII_chi_sf"/>
</dbReference>
<dbReference type="EC" id="2.7.7.7" evidence="1"/>
<keyword evidence="1" id="KW-0808">Transferase</keyword>
<dbReference type="GO" id="GO:0003887">
    <property type="term" value="F:DNA-directed DNA polymerase activity"/>
    <property type="evidence" value="ECO:0007669"/>
    <property type="project" value="UniProtKB-EC"/>
</dbReference>
<protein>
    <submittedName>
        <fullName evidence="1">DNA polymerase III subunit chi</fullName>
        <ecNumber evidence="1">2.7.7.7</ecNumber>
    </submittedName>
</protein>
<keyword evidence="1" id="KW-0548">Nucleotidyltransferase</keyword>
<organism evidence="1 2">
    <name type="scientific">Candidatus Erwinia haradaeae</name>
    <dbReference type="NCBI Taxonomy" id="1922217"/>
    <lineage>
        <taxon>Bacteria</taxon>
        <taxon>Pseudomonadati</taxon>
        <taxon>Pseudomonadota</taxon>
        <taxon>Gammaproteobacteria</taxon>
        <taxon>Enterobacterales</taxon>
        <taxon>Erwiniaceae</taxon>
        <taxon>Erwinia</taxon>
    </lineage>
</organism>
<accession>A0A451D4R1</accession>
<dbReference type="InterPro" id="IPR007459">
    <property type="entry name" value="DNA_pol3_chi"/>
</dbReference>
<dbReference type="Pfam" id="PF04364">
    <property type="entry name" value="DNA_pol3_chi"/>
    <property type="match status" value="1"/>
</dbReference>
<dbReference type="EMBL" id="LR217705">
    <property type="protein sequence ID" value="VFP80710.1"/>
    <property type="molecule type" value="Genomic_DNA"/>
</dbReference>
<name>A0A451D4R1_9GAMM</name>
<proteinExistence type="predicted"/>
<sequence>MKHASFYLVAPNQQLSTITTQEELICSLVYKIWRDKKKRVLIACANKKQAIRLDNILWKSLPYSFIPHNITNEGPKHGAPVELTWEDSCSNKKYDVVINLLTKCSNYILSFYNIIDFVPIEESSKKLARERYKQYREQGFKLHTIKLSHPQVKYH</sequence>
<dbReference type="Gene3D" id="3.40.50.10110">
    <property type="entry name" value="DNA polymerase III subunit chi"/>
    <property type="match status" value="1"/>
</dbReference>
<dbReference type="Proteomes" id="UP000294338">
    <property type="component" value="Chromosome 1"/>
</dbReference>
<dbReference type="GO" id="GO:0003677">
    <property type="term" value="F:DNA binding"/>
    <property type="evidence" value="ECO:0007669"/>
    <property type="project" value="InterPro"/>
</dbReference>
<dbReference type="GO" id="GO:0006260">
    <property type="term" value="P:DNA replication"/>
    <property type="evidence" value="ECO:0007669"/>
    <property type="project" value="InterPro"/>
</dbReference>